<dbReference type="InterPro" id="IPR025110">
    <property type="entry name" value="AMP-bd_C"/>
</dbReference>
<keyword evidence="2 5" id="KW-0436">Ligase</keyword>
<comment type="caution">
    <text evidence="5">The sequence shown here is derived from an EMBL/GenBank/DDBJ whole genome shotgun (WGS) entry which is preliminary data.</text>
</comment>
<dbReference type="RefSeq" id="WP_179429330.1">
    <property type="nucleotide sequence ID" value="NZ_JACBZP010000001.1"/>
</dbReference>
<reference evidence="5 6" key="1">
    <citation type="submission" date="2020-07" db="EMBL/GenBank/DDBJ databases">
        <title>Sequencing the genomes of 1000 actinobacteria strains.</title>
        <authorList>
            <person name="Klenk H.-P."/>
        </authorList>
    </citation>
    <scope>NUCLEOTIDE SEQUENCE [LARGE SCALE GENOMIC DNA]</scope>
    <source>
        <strain evidence="5 6">DSM 26341</strain>
    </source>
</reference>
<dbReference type="InterPro" id="IPR042099">
    <property type="entry name" value="ANL_N_sf"/>
</dbReference>
<evidence type="ECO:0000259" key="4">
    <source>
        <dbReference type="Pfam" id="PF13193"/>
    </source>
</evidence>
<evidence type="ECO:0000313" key="5">
    <source>
        <dbReference type="EMBL" id="NYI69054.1"/>
    </source>
</evidence>
<proteinExistence type="inferred from homology"/>
<evidence type="ECO:0000256" key="1">
    <source>
        <dbReference type="ARBA" id="ARBA00006432"/>
    </source>
</evidence>
<dbReference type="PANTHER" id="PTHR43201">
    <property type="entry name" value="ACYL-COA SYNTHETASE"/>
    <property type="match status" value="1"/>
</dbReference>
<accession>A0A7Z0D584</accession>
<dbReference type="Gene3D" id="3.40.50.12780">
    <property type="entry name" value="N-terminal domain of ligase-like"/>
    <property type="match status" value="1"/>
</dbReference>
<sequence>MTYDSSNFRNYFEHEFTYAAGFARNVARYGNDSAIVDPAGGRSWTYRELGADVDKLAAALAARGVGRGDRVVYQLFNGPEFAMFYLATQRIAAIGVPVNYRLAPGETAHILADSAPAVYAYDVEMADTAKAALASSGPASSGPAPALIAVGTPGGGVLPGAETFDDVLAGGDGAELPGLPADFSTYEETTRLYTSGTTGMPKGVALPSIVEVMSAHDVIMHFPIGPHDRTLNMTPWFHRGGLYSGGPNPLFYAGGSVVPMRNFDPATTLDWVSKYKITFLIGAPTTLAMIADEQERQPRDLTTLHGVVTMGAPLDKAAALRYQNLLTPRIFNGYGTTEAFWNTFLRPEDLPERAGTAGRACTDDDVAVVKVFDDRRATPDEVVARDGSEPGEIIMRSPKSGFAYVNLPEAQEEKFFHGWLYPGDIATWDEDGFVTILGRKDDMIISGGENVHPVQVESSLAEHPGVADAAVVGVADARWGQRIVAYVIRKDPAVTATELDKHCKDDDQLANFKRPRGYKFVDELPMTATGKKMHFKVAETAAADDSAGAFDVPASGA</sequence>
<keyword evidence="6" id="KW-1185">Reference proteome</keyword>
<protein>
    <submittedName>
        <fullName evidence="5">Acyl-CoA synthetase (AMP-forming)/AMP-acid ligase II</fullName>
    </submittedName>
</protein>
<dbReference type="Proteomes" id="UP000539111">
    <property type="component" value="Unassembled WGS sequence"/>
</dbReference>
<evidence type="ECO:0000313" key="6">
    <source>
        <dbReference type="Proteomes" id="UP000539111"/>
    </source>
</evidence>
<evidence type="ECO:0000259" key="3">
    <source>
        <dbReference type="Pfam" id="PF00501"/>
    </source>
</evidence>
<dbReference type="AlphaFoldDB" id="A0A7Z0D584"/>
<dbReference type="InterPro" id="IPR045851">
    <property type="entry name" value="AMP-bd_C_sf"/>
</dbReference>
<dbReference type="GO" id="GO:0031956">
    <property type="term" value="F:medium-chain fatty acid-CoA ligase activity"/>
    <property type="evidence" value="ECO:0007669"/>
    <property type="project" value="TreeGrafter"/>
</dbReference>
<organism evidence="5 6">
    <name type="scientific">Spelaeicoccus albus</name>
    <dbReference type="NCBI Taxonomy" id="1280376"/>
    <lineage>
        <taxon>Bacteria</taxon>
        <taxon>Bacillati</taxon>
        <taxon>Actinomycetota</taxon>
        <taxon>Actinomycetes</taxon>
        <taxon>Micrococcales</taxon>
        <taxon>Brevibacteriaceae</taxon>
        <taxon>Spelaeicoccus</taxon>
    </lineage>
</organism>
<dbReference type="Gene3D" id="3.30.300.30">
    <property type="match status" value="1"/>
</dbReference>
<dbReference type="GO" id="GO:0006631">
    <property type="term" value="P:fatty acid metabolic process"/>
    <property type="evidence" value="ECO:0007669"/>
    <property type="project" value="TreeGrafter"/>
</dbReference>
<dbReference type="InterPro" id="IPR000873">
    <property type="entry name" value="AMP-dep_synth/lig_dom"/>
</dbReference>
<feature type="domain" description="AMP-dependent synthetase/ligase" evidence="3">
    <location>
        <begin position="22"/>
        <end position="398"/>
    </location>
</feature>
<gene>
    <name evidence="5" type="ORF">BJY26_003360</name>
</gene>
<dbReference type="Pfam" id="PF00501">
    <property type="entry name" value="AMP-binding"/>
    <property type="match status" value="1"/>
</dbReference>
<dbReference type="Pfam" id="PF13193">
    <property type="entry name" value="AMP-binding_C"/>
    <property type="match status" value="1"/>
</dbReference>
<comment type="similarity">
    <text evidence="1">Belongs to the ATP-dependent AMP-binding enzyme family.</text>
</comment>
<dbReference type="SUPFAM" id="SSF56801">
    <property type="entry name" value="Acetyl-CoA synthetase-like"/>
    <property type="match status" value="1"/>
</dbReference>
<evidence type="ECO:0000256" key="2">
    <source>
        <dbReference type="ARBA" id="ARBA00022598"/>
    </source>
</evidence>
<name>A0A7Z0D584_9MICO</name>
<feature type="domain" description="AMP-binding enzyme C-terminal" evidence="4">
    <location>
        <begin position="455"/>
        <end position="531"/>
    </location>
</feature>
<dbReference type="PANTHER" id="PTHR43201:SF5">
    <property type="entry name" value="MEDIUM-CHAIN ACYL-COA LIGASE ACSF2, MITOCHONDRIAL"/>
    <property type="match status" value="1"/>
</dbReference>
<dbReference type="EMBL" id="JACBZP010000001">
    <property type="protein sequence ID" value="NYI69054.1"/>
    <property type="molecule type" value="Genomic_DNA"/>
</dbReference>